<feature type="domain" description="Restriction endonuclease type IV Mrr" evidence="1">
    <location>
        <begin position="2"/>
        <end position="112"/>
    </location>
</feature>
<keyword evidence="3" id="KW-1185">Reference proteome</keyword>
<dbReference type="GO" id="GO:0003677">
    <property type="term" value="F:DNA binding"/>
    <property type="evidence" value="ECO:0007669"/>
    <property type="project" value="InterPro"/>
</dbReference>
<dbReference type="PANTHER" id="PTHR30015">
    <property type="entry name" value="MRR RESTRICTION SYSTEM PROTEIN"/>
    <property type="match status" value="1"/>
</dbReference>
<sequence>MILDLLQAMGFGRGKAEYRRLTPATGDGGIDGVINEDALGLDAVYIQAKRYAHDNKVSRPDIQRFVGSLTGESATKGVFVTTSDFSREAVAYIDRIQQRVVLINGKTLARLLIDYDVGVRVRSVVKIKSLDEDYFSER</sequence>
<organism evidence="2 3">
    <name type="scientific">Roseinatronobacter ekhonensis</name>
    <dbReference type="NCBI Taxonomy" id="254356"/>
    <lineage>
        <taxon>Bacteria</taxon>
        <taxon>Pseudomonadati</taxon>
        <taxon>Pseudomonadota</taxon>
        <taxon>Alphaproteobacteria</taxon>
        <taxon>Rhodobacterales</taxon>
        <taxon>Paracoccaceae</taxon>
        <taxon>Roseinatronobacter</taxon>
    </lineage>
</organism>
<dbReference type="GO" id="GO:0009307">
    <property type="term" value="P:DNA restriction-modification system"/>
    <property type="evidence" value="ECO:0007669"/>
    <property type="project" value="InterPro"/>
</dbReference>
<dbReference type="GO" id="GO:0015666">
    <property type="term" value="F:restriction endodeoxyribonuclease activity"/>
    <property type="evidence" value="ECO:0007669"/>
    <property type="project" value="TreeGrafter"/>
</dbReference>
<dbReference type="SUPFAM" id="SSF52980">
    <property type="entry name" value="Restriction endonuclease-like"/>
    <property type="match status" value="1"/>
</dbReference>
<evidence type="ECO:0000313" key="3">
    <source>
        <dbReference type="Proteomes" id="UP000272908"/>
    </source>
</evidence>
<dbReference type="InterPro" id="IPR052906">
    <property type="entry name" value="Type_IV_Methyl-Rstrct_Enzyme"/>
</dbReference>
<reference evidence="3" key="1">
    <citation type="submission" date="2018-08" db="EMBL/GenBank/DDBJ databases">
        <authorList>
            <person name="Rodrigo-Torres L."/>
            <person name="Arahal R. D."/>
            <person name="Lucena T."/>
        </authorList>
    </citation>
    <scope>NUCLEOTIDE SEQUENCE [LARGE SCALE GENOMIC DNA]</scope>
    <source>
        <strain evidence="3">CECT 7235</strain>
    </source>
</reference>
<dbReference type="InterPro" id="IPR011335">
    <property type="entry name" value="Restrct_endonuc-II-like"/>
</dbReference>
<dbReference type="Proteomes" id="UP000272908">
    <property type="component" value="Unassembled WGS sequence"/>
</dbReference>
<protein>
    <submittedName>
        <fullName evidence="2">Mrr restriction system protein</fullName>
    </submittedName>
</protein>
<dbReference type="PANTHER" id="PTHR30015:SF7">
    <property type="entry name" value="TYPE IV METHYL-DIRECTED RESTRICTION ENZYME ECOKMRR"/>
    <property type="match status" value="1"/>
</dbReference>
<dbReference type="InterPro" id="IPR011856">
    <property type="entry name" value="tRNA_endonuc-like_dom_sf"/>
</dbReference>
<dbReference type="Gene3D" id="3.40.1350.10">
    <property type="match status" value="1"/>
</dbReference>
<evidence type="ECO:0000259" key="1">
    <source>
        <dbReference type="Pfam" id="PF04471"/>
    </source>
</evidence>
<proteinExistence type="predicted"/>
<dbReference type="Pfam" id="PF04471">
    <property type="entry name" value="Mrr_cat"/>
    <property type="match status" value="1"/>
</dbReference>
<evidence type="ECO:0000313" key="2">
    <source>
        <dbReference type="EMBL" id="SUZ31715.1"/>
    </source>
</evidence>
<name>A0A3B0M6T6_9RHOB</name>
<dbReference type="EMBL" id="UIHC01000011">
    <property type="protein sequence ID" value="SUZ31715.1"/>
    <property type="molecule type" value="Genomic_DNA"/>
</dbReference>
<dbReference type="InterPro" id="IPR007560">
    <property type="entry name" value="Restrct_endonuc_IV_Mrr"/>
</dbReference>
<gene>
    <name evidence="2" type="primary">mrr</name>
    <name evidence="2" type="ORF">ROE7235_01465</name>
</gene>
<accession>A0A3B0M6T6</accession>
<dbReference type="AlphaFoldDB" id="A0A3B0M6T6"/>